<dbReference type="GO" id="GO:0032259">
    <property type="term" value="P:methylation"/>
    <property type="evidence" value="ECO:0007669"/>
    <property type="project" value="UniProtKB-KW"/>
</dbReference>
<feature type="domain" description="Methyltransferase" evidence="2">
    <location>
        <begin position="111"/>
        <end position="234"/>
    </location>
</feature>
<dbReference type="AlphaFoldDB" id="A0A1C7NB61"/>
<name>A0A1C7NB61_9FUNG</name>
<evidence type="ECO:0000259" key="2">
    <source>
        <dbReference type="Pfam" id="PF13847"/>
    </source>
</evidence>
<dbReference type="Pfam" id="PF13847">
    <property type="entry name" value="Methyltransf_31"/>
    <property type="match status" value="1"/>
</dbReference>
<keyword evidence="4" id="KW-1185">Reference proteome</keyword>
<dbReference type="InParanoid" id="A0A1C7NB61"/>
<dbReference type="Proteomes" id="UP000093000">
    <property type="component" value="Unassembled WGS sequence"/>
</dbReference>
<dbReference type="SUPFAM" id="SSF53335">
    <property type="entry name" value="S-adenosyl-L-methionine-dependent methyltransferases"/>
    <property type="match status" value="1"/>
</dbReference>
<dbReference type="PANTHER" id="PTHR43591">
    <property type="entry name" value="METHYLTRANSFERASE"/>
    <property type="match status" value="1"/>
</dbReference>
<evidence type="ECO:0000313" key="3">
    <source>
        <dbReference type="EMBL" id="OBZ86198.1"/>
    </source>
</evidence>
<feature type="region of interest" description="Disordered" evidence="1">
    <location>
        <begin position="59"/>
        <end position="78"/>
    </location>
</feature>
<dbReference type="EMBL" id="LUGH01000320">
    <property type="protein sequence ID" value="OBZ86198.1"/>
    <property type="molecule type" value="Genomic_DNA"/>
</dbReference>
<keyword evidence="3" id="KW-0489">Methyltransferase</keyword>
<protein>
    <submittedName>
        <fullName evidence="3">Putative methyltransferase C1B3.06c</fullName>
    </submittedName>
</protein>
<evidence type="ECO:0000313" key="4">
    <source>
        <dbReference type="Proteomes" id="UP000093000"/>
    </source>
</evidence>
<comment type="caution">
    <text evidence="3">The sequence shown here is derived from an EMBL/GenBank/DDBJ whole genome shotgun (WGS) entry which is preliminary data.</text>
</comment>
<accession>A0A1C7NB61</accession>
<dbReference type="CDD" id="cd02440">
    <property type="entry name" value="AdoMet_MTases"/>
    <property type="match status" value="1"/>
</dbReference>
<dbReference type="InterPro" id="IPR029063">
    <property type="entry name" value="SAM-dependent_MTases_sf"/>
</dbReference>
<evidence type="ECO:0000256" key="1">
    <source>
        <dbReference type="SAM" id="MobiDB-lite"/>
    </source>
</evidence>
<dbReference type="PANTHER" id="PTHR43591:SF110">
    <property type="entry name" value="RHODANESE DOMAIN-CONTAINING PROTEIN"/>
    <property type="match status" value="1"/>
</dbReference>
<dbReference type="OrthoDB" id="2013972at2759"/>
<sequence length="334" mass="38255">MGTKLSTQSYIRARYRPSSKRPSTANSHSASHLDNFDNKKQISSSTSFDKFTRSQPLYRQVSTTHMDTDSRFGHSPRELDEDRMNATHFALKALFGANFLNTVQQTIDFDSKSTRVLDVGCGTGTWIMDMATEFPNTEFVGIDRVHIFPAAIRPPNATFKLVDVRDGLPFEDNTFDLVNTRLFLLDLTATLWPEFIKEVLRITKPGGILQMMELQIMDEGDEVVQEFCSKMEQMMLKEDLDPRICEKMGNLISKNGFIPKEEVAKAVPLKGHVLSDEFIYVLDIIFDIARLVAYNTYDLSSESEYQSVKKRYIQSRKQSTDVKWWWIAGQKPMA</sequence>
<proteinExistence type="predicted"/>
<feature type="compositionally biased region" description="Polar residues" evidence="1">
    <location>
        <begin position="20"/>
        <end position="32"/>
    </location>
</feature>
<feature type="region of interest" description="Disordered" evidence="1">
    <location>
        <begin position="1"/>
        <end position="36"/>
    </location>
</feature>
<dbReference type="InterPro" id="IPR025714">
    <property type="entry name" value="Methyltranfer_dom"/>
</dbReference>
<gene>
    <name evidence="3" type="ORF">A0J61_05748</name>
</gene>
<keyword evidence="3" id="KW-0808">Transferase</keyword>
<feature type="compositionally biased region" description="Polar residues" evidence="1">
    <location>
        <begin position="1"/>
        <end position="10"/>
    </location>
</feature>
<dbReference type="FunCoup" id="A0A1C7NB61">
    <property type="interactions" value="432"/>
</dbReference>
<dbReference type="Gene3D" id="3.40.50.150">
    <property type="entry name" value="Vaccinia Virus protein VP39"/>
    <property type="match status" value="1"/>
</dbReference>
<feature type="compositionally biased region" description="Basic and acidic residues" evidence="1">
    <location>
        <begin position="66"/>
        <end position="78"/>
    </location>
</feature>
<organism evidence="3 4">
    <name type="scientific">Choanephora cucurbitarum</name>
    <dbReference type="NCBI Taxonomy" id="101091"/>
    <lineage>
        <taxon>Eukaryota</taxon>
        <taxon>Fungi</taxon>
        <taxon>Fungi incertae sedis</taxon>
        <taxon>Mucoromycota</taxon>
        <taxon>Mucoromycotina</taxon>
        <taxon>Mucoromycetes</taxon>
        <taxon>Mucorales</taxon>
        <taxon>Mucorineae</taxon>
        <taxon>Choanephoraceae</taxon>
        <taxon>Choanephoroideae</taxon>
        <taxon>Choanephora</taxon>
    </lineage>
</organism>
<dbReference type="STRING" id="101091.A0A1C7NB61"/>
<reference evidence="3 4" key="1">
    <citation type="submission" date="2016-03" db="EMBL/GenBank/DDBJ databases">
        <title>Choanephora cucurbitarum.</title>
        <authorList>
            <person name="Min B."/>
            <person name="Park H."/>
            <person name="Park J.-H."/>
            <person name="Shin H.-D."/>
            <person name="Choi I.-G."/>
        </authorList>
    </citation>
    <scope>NUCLEOTIDE SEQUENCE [LARGE SCALE GENOMIC DNA]</scope>
    <source>
        <strain evidence="3 4">KUS-F28377</strain>
    </source>
</reference>
<dbReference type="GO" id="GO:0008168">
    <property type="term" value="F:methyltransferase activity"/>
    <property type="evidence" value="ECO:0007669"/>
    <property type="project" value="UniProtKB-KW"/>
</dbReference>